<evidence type="ECO:0000313" key="1">
    <source>
        <dbReference type="EMBL" id="CAH6719758.1"/>
    </source>
</evidence>
<accession>A0ACA9Y4P6</accession>
<dbReference type="EMBL" id="CALSDN010000002">
    <property type="protein sequence ID" value="CAH6719758.1"/>
    <property type="molecule type" value="Genomic_DNA"/>
</dbReference>
<keyword evidence="2" id="KW-1185">Reference proteome</keyword>
<gene>
    <name evidence="1" type="ORF">CLIB1444_02S15852</name>
</gene>
<proteinExistence type="predicted"/>
<reference evidence="1" key="1">
    <citation type="submission" date="2022-06" db="EMBL/GenBank/DDBJ databases">
        <authorList>
            <person name="Legras J.-L."/>
            <person name="Devillers H."/>
            <person name="Grondin C."/>
        </authorList>
    </citation>
    <scope>NUCLEOTIDE SEQUENCE</scope>
    <source>
        <strain evidence="1">CLIB 1444</strain>
    </source>
</reference>
<organism evidence="1 2">
    <name type="scientific">[Candida] jaroonii</name>
    <dbReference type="NCBI Taxonomy" id="467808"/>
    <lineage>
        <taxon>Eukaryota</taxon>
        <taxon>Fungi</taxon>
        <taxon>Dikarya</taxon>
        <taxon>Ascomycota</taxon>
        <taxon>Saccharomycotina</taxon>
        <taxon>Pichiomycetes</taxon>
        <taxon>Debaryomycetaceae</taxon>
        <taxon>Yamadazyma</taxon>
    </lineage>
</organism>
<protein>
    <submittedName>
        <fullName evidence="1">Uncharacterized protein</fullName>
    </submittedName>
</protein>
<name>A0ACA9Y4P6_9ASCO</name>
<comment type="caution">
    <text evidence="1">The sequence shown here is derived from an EMBL/GenBank/DDBJ whole genome shotgun (WGS) entry which is preliminary data.</text>
</comment>
<dbReference type="Proteomes" id="UP001152531">
    <property type="component" value="Unassembled WGS sequence"/>
</dbReference>
<evidence type="ECO:0000313" key="2">
    <source>
        <dbReference type="Proteomes" id="UP001152531"/>
    </source>
</evidence>
<sequence length="426" mass="48463">MSGKKKLVYKQDPDGVFRLKRLNDSDKLSTKSDKRTVDDYLNDLISCAYEVVDPGAKNKEQKEVASPPTKFPDLTVQTDIINEMHESPNISPTDHLNVNTPKFSKGFSPGLNILTPEPESPVATVTTPFTMPLMTQINTNLNMFHIPSFLIGVILALVISRLSPQLLYYGQIFFNYAKIGVIWGIILGTIGWYGGLIKVEKFSFKDIMSRFKAKPLEIPPIPPQEPDIPLMAQAYDEPMERSPSVEYQQRQPLPRRHTDKPRSKSITKPVSPQRNRSTQVLPYKPQPRSQSLGFDDKPKLNKHHTTEPKSNYSKFVERSRKHKPTNSFDSFDSNNLRNPQVPTHQFNHYTHTDGRLTPPLDQPLPEIPNDLPFINEVKLVNGEEDDEFTELPGFGVKRSNTTMSKKSVLGTRANYNRFIDGVQDYE</sequence>